<protein>
    <submittedName>
        <fullName evidence="8">Major facilitator superfamily (MFS) profile domain-containing protein</fullName>
    </submittedName>
</protein>
<comment type="subcellular location">
    <subcellularLocation>
        <location evidence="1">Membrane</location>
        <topology evidence="1">Multi-pass membrane protein</topology>
    </subcellularLocation>
</comment>
<sequence>MTWCGALQITRFHVIVFFAWQLAIYFACQQLFPIFSNYSPRFRCSSGNDSTTAFGKDCAALAKCPPHDVEFEQVAFYSTVLEFNMFCGERAYFASLISSLQFFGVIVGTISYGHMADKFGRKPISLLSISLGILFVMVSGASPSWLILLIFRFLVGTSVGGVVVVYTYVVELILPQQRMFLRAFFNWGIGRVTLTVVCALVPYWRTASVVSAAVVLPFLPIVYFVFPESPTWLENKGRFREMHESQTKIARIAGIASPTFTQKHDLSRECEKPEKLYSIRDLFANPTITKRTLILCLLWFTASLCSYANDLNSRTLAGDFYLNQILFSIVIVSSKVAMFGLDTLVPQFSRRKLHQIPQACVVVCFTALMCILIFEDAPVAVLVISIVGAVLIEYTWDACYLSSAEGFPTEVRAIGVSSCSLVARVGALLAPQLAFLGTLWRPSPFLAVALLGFVTLIFSCLYLPETKGADLAVRDRAISFLEDEEQKKQEEEHML</sequence>
<evidence type="ECO:0000256" key="4">
    <source>
        <dbReference type="ARBA" id="ARBA00023136"/>
    </source>
</evidence>
<dbReference type="Gene3D" id="1.20.1250.20">
    <property type="entry name" value="MFS general substrate transporter like domains"/>
    <property type="match status" value="1"/>
</dbReference>
<keyword evidence="2 5" id="KW-0812">Transmembrane</keyword>
<evidence type="ECO:0000256" key="1">
    <source>
        <dbReference type="ARBA" id="ARBA00004141"/>
    </source>
</evidence>
<proteinExistence type="predicted"/>
<evidence type="ECO:0000256" key="3">
    <source>
        <dbReference type="ARBA" id="ARBA00022989"/>
    </source>
</evidence>
<feature type="transmembrane region" description="Helical" evidence="5">
    <location>
        <begin position="147"/>
        <end position="169"/>
    </location>
</feature>
<dbReference type="GO" id="GO:0022857">
    <property type="term" value="F:transmembrane transporter activity"/>
    <property type="evidence" value="ECO:0007669"/>
    <property type="project" value="InterPro"/>
</dbReference>
<accession>A0A914UL20</accession>
<dbReference type="AlphaFoldDB" id="A0A914UL20"/>
<dbReference type="WBParaSite" id="PSAMB.scaffold1063size36471.g10731.t1">
    <property type="protein sequence ID" value="PSAMB.scaffold1063size36471.g10731.t1"/>
    <property type="gene ID" value="PSAMB.scaffold1063size36471.g10731"/>
</dbReference>
<feature type="transmembrane region" description="Helical" evidence="5">
    <location>
        <begin position="321"/>
        <end position="344"/>
    </location>
</feature>
<keyword evidence="3 5" id="KW-1133">Transmembrane helix</keyword>
<evidence type="ECO:0000259" key="6">
    <source>
        <dbReference type="PROSITE" id="PS50850"/>
    </source>
</evidence>
<reference evidence="8" key="1">
    <citation type="submission" date="2022-11" db="UniProtKB">
        <authorList>
            <consortium name="WormBaseParasite"/>
        </authorList>
    </citation>
    <scope>IDENTIFICATION</scope>
</reference>
<dbReference type="GO" id="GO:0016020">
    <property type="term" value="C:membrane"/>
    <property type="evidence" value="ECO:0007669"/>
    <property type="project" value="UniProtKB-SubCell"/>
</dbReference>
<evidence type="ECO:0000313" key="7">
    <source>
        <dbReference type="Proteomes" id="UP000887566"/>
    </source>
</evidence>
<feature type="transmembrane region" description="Helical" evidence="5">
    <location>
        <begin position="356"/>
        <end position="374"/>
    </location>
</feature>
<organism evidence="7 8">
    <name type="scientific">Plectus sambesii</name>
    <dbReference type="NCBI Taxonomy" id="2011161"/>
    <lineage>
        <taxon>Eukaryota</taxon>
        <taxon>Metazoa</taxon>
        <taxon>Ecdysozoa</taxon>
        <taxon>Nematoda</taxon>
        <taxon>Chromadorea</taxon>
        <taxon>Plectida</taxon>
        <taxon>Plectina</taxon>
        <taxon>Plectoidea</taxon>
        <taxon>Plectidae</taxon>
        <taxon>Plectus</taxon>
    </lineage>
</organism>
<keyword evidence="7" id="KW-1185">Reference proteome</keyword>
<feature type="transmembrane region" description="Helical" evidence="5">
    <location>
        <begin position="445"/>
        <end position="464"/>
    </location>
</feature>
<dbReference type="InterPro" id="IPR020846">
    <property type="entry name" value="MFS_dom"/>
</dbReference>
<feature type="transmembrane region" description="Helical" evidence="5">
    <location>
        <begin position="124"/>
        <end position="141"/>
    </location>
</feature>
<feature type="transmembrane region" description="Helical" evidence="5">
    <location>
        <begin position="91"/>
        <end position="112"/>
    </location>
</feature>
<dbReference type="InterPro" id="IPR005828">
    <property type="entry name" value="MFS_sugar_transport-like"/>
</dbReference>
<dbReference type="Proteomes" id="UP000887566">
    <property type="component" value="Unplaced"/>
</dbReference>
<keyword evidence="4 5" id="KW-0472">Membrane</keyword>
<feature type="transmembrane region" description="Helical" evidence="5">
    <location>
        <begin position="181"/>
        <end position="203"/>
    </location>
</feature>
<dbReference type="PROSITE" id="PS50850">
    <property type="entry name" value="MFS"/>
    <property type="match status" value="1"/>
</dbReference>
<feature type="transmembrane region" description="Helical" evidence="5">
    <location>
        <begin position="12"/>
        <end position="32"/>
    </location>
</feature>
<dbReference type="SUPFAM" id="SSF103473">
    <property type="entry name" value="MFS general substrate transporter"/>
    <property type="match status" value="1"/>
</dbReference>
<dbReference type="InterPro" id="IPR036259">
    <property type="entry name" value="MFS_trans_sf"/>
</dbReference>
<evidence type="ECO:0000313" key="8">
    <source>
        <dbReference type="WBParaSite" id="PSAMB.scaffold1063size36471.g10731.t1"/>
    </source>
</evidence>
<evidence type="ECO:0000256" key="5">
    <source>
        <dbReference type="SAM" id="Phobius"/>
    </source>
</evidence>
<evidence type="ECO:0000256" key="2">
    <source>
        <dbReference type="ARBA" id="ARBA00022692"/>
    </source>
</evidence>
<feature type="domain" description="Major facilitator superfamily (MFS) profile" evidence="6">
    <location>
        <begin position="16"/>
        <end position="467"/>
    </location>
</feature>
<feature type="transmembrane region" description="Helical" evidence="5">
    <location>
        <begin position="380"/>
        <end position="401"/>
    </location>
</feature>
<dbReference type="PANTHER" id="PTHR24064">
    <property type="entry name" value="SOLUTE CARRIER FAMILY 22 MEMBER"/>
    <property type="match status" value="1"/>
</dbReference>
<name>A0A914UL20_9BILA</name>
<dbReference type="Pfam" id="PF00083">
    <property type="entry name" value="Sugar_tr"/>
    <property type="match status" value="1"/>
</dbReference>
<feature type="transmembrane region" description="Helical" evidence="5">
    <location>
        <begin position="209"/>
        <end position="226"/>
    </location>
</feature>